<dbReference type="AlphaFoldDB" id="A0A832GNQ0"/>
<protein>
    <recommendedName>
        <fullName evidence="4">Thymidylate kinase</fullName>
        <ecNumber evidence="4">2.7.4.9</ecNumber>
    </recommendedName>
    <alternativeName>
        <fullName evidence="4">dTMP kinase</fullName>
    </alternativeName>
</protein>
<feature type="binding site" evidence="4">
    <location>
        <begin position="199"/>
        <end position="206"/>
    </location>
    <ligand>
        <name>ATP</name>
        <dbReference type="ChEBI" id="CHEBI:30616"/>
    </ligand>
</feature>
<dbReference type="SUPFAM" id="SSF52540">
    <property type="entry name" value="P-loop containing nucleoside triphosphate hydrolases"/>
    <property type="match status" value="2"/>
</dbReference>
<evidence type="ECO:0000259" key="5">
    <source>
        <dbReference type="SMART" id="SM00382"/>
    </source>
</evidence>
<keyword evidence="2" id="KW-0378">Hydrolase</keyword>
<dbReference type="EC" id="2.7.4.9" evidence="4"/>
<evidence type="ECO:0000256" key="1">
    <source>
        <dbReference type="ARBA" id="ARBA00022741"/>
    </source>
</evidence>
<dbReference type="GO" id="GO:0005524">
    <property type="term" value="F:ATP binding"/>
    <property type="evidence" value="ECO:0007669"/>
    <property type="project" value="UniProtKB-UniRule"/>
</dbReference>
<accession>A0A832GNQ0</accession>
<dbReference type="EMBL" id="DSZU01000054">
    <property type="protein sequence ID" value="HGV55086.1"/>
    <property type="molecule type" value="Genomic_DNA"/>
</dbReference>
<dbReference type="GO" id="GO:0004798">
    <property type="term" value="F:dTMP kinase activity"/>
    <property type="evidence" value="ECO:0007669"/>
    <property type="project" value="UniProtKB-UniRule"/>
</dbReference>
<dbReference type="PANTHER" id="PTHR43146:SF1">
    <property type="entry name" value="CANCER-RELATED NUCLEOSIDE-TRIPHOSPHATASE"/>
    <property type="match status" value="1"/>
</dbReference>
<keyword evidence="4 6" id="KW-0418">Kinase</keyword>
<dbReference type="CDD" id="cd01672">
    <property type="entry name" value="TMPK"/>
    <property type="match status" value="1"/>
</dbReference>
<evidence type="ECO:0000313" key="6">
    <source>
        <dbReference type="EMBL" id="HGV55086.1"/>
    </source>
</evidence>
<dbReference type="InterPro" id="IPR039430">
    <property type="entry name" value="Thymidylate_kin-like_dom"/>
</dbReference>
<organism evidence="6">
    <name type="scientific">Caldimicrobium thiodismutans</name>
    <dbReference type="NCBI Taxonomy" id="1653476"/>
    <lineage>
        <taxon>Bacteria</taxon>
        <taxon>Pseudomonadati</taxon>
        <taxon>Thermodesulfobacteriota</taxon>
        <taxon>Thermodesulfobacteria</taxon>
        <taxon>Thermodesulfobacteriales</taxon>
        <taxon>Thermodesulfobacteriaceae</taxon>
        <taxon>Caldimicrobium</taxon>
    </lineage>
</organism>
<dbReference type="Pfam" id="PF02223">
    <property type="entry name" value="Thymidylate_kin"/>
    <property type="match status" value="1"/>
</dbReference>
<dbReference type="GO" id="GO:0006235">
    <property type="term" value="P:dTTP biosynthetic process"/>
    <property type="evidence" value="ECO:0007669"/>
    <property type="project" value="UniProtKB-UniRule"/>
</dbReference>
<dbReference type="InterPro" id="IPR027417">
    <property type="entry name" value="P-loop_NTPase"/>
</dbReference>
<dbReference type="InterPro" id="IPR003593">
    <property type="entry name" value="AAA+_ATPase"/>
</dbReference>
<proteinExistence type="inferred from homology"/>
<dbReference type="HAMAP" id="MF_00165">
    <property type="entry name" value="Thymidylate_kinase"/>
    <property type="match status" value="1"/>
</dbReference>
<feature type="domain" description="AAA+ ATPase" evidence="5">
    <location>
        <begin position="6"/>
        <end position="201"/>
    </location>
</feature>
<sequence length="392" mass="45857">MFLKGPRKILLLSGAPHVGKTTLIEFLYKQLRDLKLPYHLTGFITKELREEGERIGFDLCYLRDQTLVIPLARRQKFVTSQDKKYQVGRYIVFPKNLEKMLEIIEGDLSQATLEPLLIVDEIGKMELLSEKFISFIEQLRREGYFFIATLGRGEHPLLKSWSNLEEALHIEVTPENRDFLRNRLMIEFHRKGKLFVLEGIDGVGKTTLFQYLREDPDFSSVIFSQEPTLGPYGQKLRKLLTEGKRVSQEELLELFLQDRREHVEKLILPALSQGKIIFLDRYYLSTVAYQGVEIGDLHYLLKRNETFAPLPDLVLYLDLPVPFALKRISGRDLKRSLFEREELLQRIAQNYERILPLFQHLKLSGNRSPEELYREIKGLLVKEISPSPYYSQ</sequence>
<gene>
    <name evidence="4 6" type="primary">tmk</name>
    <name evidence="6" type="ORF">ENT73_03230</name>
</gene>
<evidence type="ECO:0000256" key="4">
    <source>
        <dbReference type="HAMAP-Rule" id="MF_00165"/>
    </source>
</evidence>
<comment type="function">
    <text evidence="4">Phosphorylation of dTMP to form dTDP in both de novo and salvage pathways of dTTP synthesis.</text>
</comment>
<keyword evidence="1 4" id="KW-0547">Nucleotide-binding</keyword>
<dbReference type="InterPro" id="IPR018094">
    <property type="entry name" value="Thymidylate_kinase"/>
</dbReference>
<comment type="catalytic activity">
    <reaction evidence="4">
        <text>dTMP + ATP = dTDP + ADP</text>
        <dbReference type="Rhea" id="RHEA:13517"/>
        <dbReference type="ChEBI" id="CHEBI:30616"/>
        <dbReference type="ChEBI" id="CHEBI:58369"/>
        <dbReference type="ChEBI" id="CHEBI:63528"/>
        <dbReference type="ChEBI" id="CHEBI:456216"/>
        <dbReference type="EC" id="2.7.4.9"/>
    </reaction>
</comment>
<keyword evidence="4 6" id="KW-0808">Transferase</keyword>
<dbReference type="NCBIfam" id="TIGR00041">
    <property type="entry name" value="DTMP_kinase"/>
    <property type="match status" value="1"/>
</dbReference>
<dbReference type="PANTHER" id="PTHR43146">
    <property type="entry name" value="CANCER-RELATED NUCLEOSIDE-TRIPHOSPHATASE"/>
    <property type="match status" value="1"/>
</dbReference>
<dbReference type="Gene3D" id="3.40.50.300">
    <property type="entry name" value="P-loop containing nucleotide triphosphate hydrolases"/>
    <property type="match status" value="2"/>
</dbReference>
<dbReference type="Pfam" id="PF03266">
    <property type="entry name" value="NTPase_1"/>
    <property type="match status" value="1"/>
</dbReference>
<reference evidence="6" key="1">
    <citation type="journal article" date="2020" name="mSystems">
        <title>Genome- and Community-Level Interaction Insights into Carbon Utilization and Element Cycling Functions of Hydrothermarchaeota in Hydrothermal Sediment.</title>
        <authorList>
            <person name="Zhou Z."/>
            <person name="Liu Y."/>
            <person name="Xu W."/>
            <person name="Pan J."/>
            <person name="Luo Z.H."/>
            <person name="Li M."/>
        </authorList>
    </citation>
    <scope>NUCLEOTIDE SEQUENCE [LARGE SCALE GENOMIC DNA]</scope>
    <source>
        <strain evidence="6">SpSt-605</strain>
    </source>
</reference>
<name>A0A832GNQ0_9BACT</name>
<evidence type="ECO:0000256" key="3">
    <source>
        <dbReference type="ARBA" id="ARBA00022840"/>
    </source>
</evidence>
<keyword evidence="3 4" id="KW-0067">ATP-binding</keyword>
<comment type="caution">
    <text evidence="6">The sequence shown here is derived from an EMBL/GenBank/DDBJ whole genome shotgun (WGS) entry which is preliminary data.</text>
</comment>
<dbReference type="GO" id="GO:0017111">
    <property type="term" value="F:ribonucleoside triphosphate phosphatase activity"/>
    <property type="evidence" value="ECO:0007669"/>
    <property type="project" value="InterPro"/>
</dbReference>
<dbReference type="GO" id="GO:0006233">
    <property type="term" value="P:dTDP biosynthetic process"/>
    <property type="evidence" value="ECO:0007669"/>
    <property type="project" value="InterPro"/>
</dbReference>
<dbReference type="SMART" id="SM00382">
    <property type="entry name" value="AAA"/>
    <property type="match status" value="1"/>
</dbReference>
<dbReference type="InterPro" id="IPR004948">
    <property type="entry name" value="Nuc-triphosphatase_THEP1"/>
</dbReference>
<keyword evidence="4" id="KW-0545">Nucleotide biosynthesis</keyword>
<evidence type="ECO:0000256" key="2">
    <source>
        <dbReference type="ARBA" id="ARBA00022801"/>
    </source>
</evidence>
<comment type="similarity">
    <text evidence="4">Belongs to the thymidylate kinase family.</text>
</comment>